<name>A0ABS5R0P1_9LACO</name>
<keyword evidence="2" id="KW-0067">ATP-binding</keyword>
<dbReference type="SUPFAM" id="SSF52540">
    <property type="entry name" value="P-loop containing nucleoside triphosphate hydrolases"/>
    <property type="match status" value="1"/>
</dbReference>
<dbReference type="EMBL" id="JAAMFK010000006">
    <property type="protein sequence ID" value="MBS9339008.1"/>
    <property type="molecule type" value="Genomic_DNA"/>
</dbReference>
<evidence type="ECO:0000313" key="2">
    <source>
        <dbReference type="EMBL" id="MBS9339008.1"/>
    </source>
</evidence>
<evidence type="ECO:0000313" key="3">
    <source>
        <dbReference type="Proteomes" id="UP001519504"/>
    </source>
</evidence>
<feature type="domain" description="ATPase AAA-type core" evidence="1">
    <location>
        <begin position="48"/>
        <end position="326"/>
    </location>
</feature>
<gene>
    <name evidence="2" type="ORF">G6R29_05160</name>
</gene>
<dbReference type="Gene3D" id="3.40.50.300">
    <property type="entry name" value="P-loop containing nucleotide triphosphate hydrolases"/>
    <property type="match status" value="1"/>
</dbReference>
<organism evidence="2 3">
    <name type="scientific">Fructobacillus broussonetiae</name>
    <dbReference type="NCBI Taxonomy" id="2713173"/>
    <lineage>
        <taxon>Bacteria</taxon>
        <taxon>Bacillati</taxon>
        <taxon>Bacillota</taxon>
        <taxon>Bacilli</taxon>
        <taxon>Lactobacillales</taxon>
        <taxon>Lactobacillaceae</taxon>
        <taxon>Fructobacillus</taxon>
    </lineage>
</organism>
<dbReference type="GO" id="GO:0005524">
    <property type="term" value="F:ATP binding"/>
    <property type="evidence" value="ECO:0007669"/>
    <property type="project" value="UniProtKB-KW"/>
</dbReference>
<dbReference type="InterPro" id="IPR027417">
    <property type="entry name" value="P-loop_NTPase"/>
</dbReference>
<comment type="caution">
    <text evidence="2">The sequence shown here is derived from an EMBL/GenBank/DDBJ whole genome shotgun (WGS) entry which is preliminary data.</text>
</comment>
<proteinExistence type="predicted"/>
<reference evidence="2 3" key="1">
    <citation type="submission" date="2020-02" db="EMBL/GenBank/DDBJ databases">
        <title>Fructobacillus sp. isolated from paper mulberry of Taiwan.</title>
        <authorList>
            <person name="Lin S.-T."/>
        </authorList>
    </citation>
    <scope>NUCLEOTIDE SEQUENCE [LARGE SCALE GENOMIC DNA]</scope>
    <source>
        <strain evidence="2 3">M2-14</strain>
    </source>
</reference>
<keyword evidence="2" id="KW-0547">Nucleotide-binding</keyword>
<protein>
    <submittedName>
        <fullName evidence="2">ATP-binding protein</fullName>
    </submittedName>
</protein>
<dbReference type="RefSeq" id="WP_213809293.1">
    <property type="nucleotide sequence ID" value="NZ_JAAMFK010000006.1"/>
</dbReference>
<dbReference type="Proteomes" id="UP001519504">
    <property type="component" value="Unassembled WGS sequence"/>
</dbReference>
<dbReference type="InterPro" id="IPR003959">
    <property type="entry name" value="ATPase_AAA_core"/>
</dbReference>
<keyword evidence="3" id="KW-1185">Reference proteome</keyword>
<accession>A0ABS5R0P1</accession>
<sequence length="390" mass="44902">MFDYIKFRNFRSYYDENQLTMVASKKIRGRPKDATLQFKKERFIKSALLFGANASGKTNVIYAFAEMVKLLNQPTELAGTPLPTAAFGNNKENTMFEFGFMKDKVAFEYHIEYNEQEVVEEWLKADGQLVFSRKGQSYPVMPDQLQVIEPNIRKNQLLLFVAQANNVELASVATAWFLEDIDFITPETGINKADFKLLKKPMIKNKFVQILQAADFNILDVFVKVKGEHDHHLEQGQIDVTLQHEDKDKKCFNLDFEDESRGTKAWMFAIMAILSANESKQNKLILIDEFDSSFHFELAKVFLSILDERNQNNQLLLTTHDLSLLDNNLSQDKIWFTENDGDGYSKLFSLDDFDDPRLRRKDAGIRKRYLEGQLGATPIINTAVIKEAFG</sequence>
<dbReference type="PANTHER" id="PTHR40396:SF1">
    <property type="entry name" value="ATPASE AAA-TYPE CORE DOMAIN-CONTAINING PROTEIN"/>
    <property type="match status" value="1"/>
</dbReference>
<dbReference type="Pfam" id="PF13304">
    <property type="entry name" value="AAA_21"/>
    <property type="match status" value="1"/>
</dbReference>
<dbReference type="PANTHER" id="PTHR40396">
    <property type="entry name" value="ATPASE-LIKE PROTEIN"/>
    <property type="match status" value="1"/>
</dbReference>
<evidence type="ECO:0000259" key="1">
    <source>
        <dbReference type="Pfam" id="PF13304"/>
    </source>
</evidence>